<dbReference type="EMBL" id="JAKUCV010001958">
    <property type="protein sequence ID" value="KAJ4844417.1"/>
    <property type="molecule type" value="Genomic_DNA"/>
</dbReference>
<dbReference type="Proteomes" id="UP001141552">
    <property type="component" value="Unassembled WGS sequence"/>
</dbReference>
<keyword evidence="4 9" id="KW-0964">Secreted</keyword>
<comment type="similarity">
    <text evidence="2 9">Belongs to the phytosulfokine family.</text>
</comment>
<dbReference type="GO" id="GO:0030154">
    <property type="term" value="P:cell differentiation"/>
    <property type="evidence" value="ECO:0007669"/>
    <property type="project" value="UniProtKB-UniRule"/>
</dbReference>
<dbReference type="InterPro" id="IPR009438">
    <property type="entry name" value="Phytosulfokine"/>
</dbReference>
<keyword evidence="6 9" id="KW-0732">Signal</keyword>
<evidence type="ECO:0000256" key="6">
    <source>
        <dbReference type="ARBA" id="ARBA00022729"/>
    </source>
</evidence>
<keyword evidence="3 9" id="KW-0217">Developmental protein</keyword>
<keyword evidence="11" id="KW-1185">Reference proteome</keyword>
<dbReference type="OrthoDB" id="1858282at2759"/>
<dbReference type="AlphaFoldDB" id="A0A9Q0G902"/>
<keyword evidence="7 9" id="KW-0221">Differentiation</keyword>
<comment type="PTM">
    <text evidence="9">PSK-alpha is produced by endopeptidase digestion. PSK-beta is produced from PSK-alpha by exopeptidase digestion.</text>
</comment>
<evidence type="ECO:0000256" key="7">
    <source>
        <dbReference type="ARBA" id="ARBA00022782"/>
    </source>
</evidence>
<keyword evidence="8 9" id="KW-0339">Growth factor</keyword>
<dbReference type="GO" id="GO:0008283">
    <property type="term" value="P:cell population proliferation"/>
    <property type="evidence" value="ECO:0007669"/>
    <property type="project" value="UniProtKB-UniRule"/>
</dbReference>
<reference evidence="10" key="2">
    <citation type="journal article" date="2023" name="Plants (Basel)">
        <title>Annotation of the Turnera subulata (Passifloraceae) Draft Genome Reveals the S-Locus Evolved after the Divergence of Turneroideae from Passifloroideae in a Stepwise Manner.</title>
        <authorList>
            <person name="Henning P.M."/>
            <person name="Roalson E.H."/>
            <person name="Mir W."/>
            <person name="McCubbin A.G."/>
            <person name="Shore J.S."/>
        </authorList>
    </citation>
    <scope>NUCLEOTIDE SEQUENCE</scope>
    <source>
        <strain evidence="10">F60SS</strain>
    </source>
</reference>
<dbReference type="Pfam" id="PF06404">
    <property type="entry name" value="PSK"/>
    <property type="match status" value="1"/>
</dbReference>
<dbReference type="PANTHER" id="PTHR33285">
    <property type="entry name" value="PHYTOSULFOKINES 3"/>
    <property type="match status" value="1"/>
</dbReference>
<evidence type="ECO:0000256" key="1">
    <source>
        <dbReference type="ARBA" id="ARBA00004613"/>
    </source>
</evidence>
<evidence type="ECO:0000256" key="3">
    <source>
        <dbReference type="ARBA" id="ARBA00022473"/>
    </source>
</evidence>
<evidence type="ECO:0000256" key="9">
    <source>
        <dbReference type="RuleBase" id="RU368031"/>
    </source>
</evidence>
<dbReference type="GO" id="GO:0008083">
    <property type="term" value="F:growth factor activity"/>
    <property type="evidence" value="ECO:0007669"/>
    <property type="project" value="UniProtKB-UniRule"/>
</dbReference>
<accession>A0A9Q0G902</accession>
<gene>
    <name evidence="10" type="ORF">Tsubulata_024946</name>
</gene>
<evidence type="ECO:0000313" key="11">
    <source>
        <dbReference type="Proteomes" id="UP001141552"/>
    </source>
</evidence>
<comment type="PTM">
    <text evidence="9">Sulfation is important for activity and for the binding to a putative membrane receptor.</text>
</comment>
<keyword evidence="5 9" id="KW-0765">Sulfation</keyword>
<name>A0A9Q0G902_9ROSI</name>
<organism evidence="10 11">
    <name type="scientific">Turnera subulata</name>
    <dbReference type="NCBI Taxonomy" id="218843"/>
    <lineage>
        <taxon>Eukaryota</taxon>
        <taxon>Viridiplantae</taxon>
        <taxon>Streptophyta</taxon>
        <taxon>Embryophyta</taxon>
        <taxon>Tracheophyta</taxon>
        <taxon>Spermatophyta</taxon>
        <taxon>Magnoliopsida</taxon>
        <taxon>eudicotyledons</taxon>
        <taxon>Gunneridae</taxon>
        <taxon>Pentapetalae</taxon>
        <taxon>rosids</taxon>
        <taxon>fabids</taxon>
        <taxon>Malpighiales</taxon>
        <taxon>Passifloraceae</taxon>
        <taxon>Turnera</taxon>
    </lineage>
</organism>
<evidence type="ECO:0000256" key="2">
    <source>
        <dbReference type="ARBA" id="ARBA00010781"/>
    </source>
</evidence>
<proteinExistence type="inferred from homology"/>
<comment type="function">
    <text evidence="9">Promotes plant cell differentiation, organogenesis and somatic embryogenesis as well as cell proliferation.</text>
</comment>
<evidence type="ECO:0000256" key="4">
    <source>
        <dbReference type="ARBA" id="ARBA00022525"/>
    </source>
</evidence>
<protein>
    <recommendedName>
        <fullName evidence="9">Phytosulfokine</fullName>
    </recommendedName>
    <component>
        <recommendedName>
            <fullName evidence="9">Phytosulfokine-alpha</fullName>
            <shortName evidence="9">PSK-alpha</shortName>
            <shortName evidence="9">Phytosulfokine-a</shortName>
        </recommendedName>
    </component>
    <component>
        <recommendedName>
            <fullName evidence="9">Phytosulfokine-beta</fullName>
            <shortName evidence="9">PSK-beta</shortName>
            <shortName evidence="9">Phytosulfokine-b</shortName>
        </recommendedName>
    </component>
</protein>
<reference evidence="10" key="1">
    <citation type="submission" date="2022-02" db="EMBL/GenBank/DDBJ databases">
        <authorList>
            <person name="Henning P.M."/>
            <person name="McCubbin A.G."/>
            <person name="Shore J.S."/>
        </authorList>
    </citation>
    <scope>NUCLEOTIDE SEQUENCE</scope>
    <source>
        <strain evidence="10">F60SS</strain>
        <tissue evidence="10">Leaves</tissue>
    </source>
</reference>
<comment type="subcellular location">
    <subcellularLocation>
        <location evidence="1 9">Secreted</location>
    </subcellularLocation>
</comment>
<evidence type="ECO:0000256" key="8">
    <source>
        <dbReference type="ARBA" id="ARBA00023030"/>
    </source>
</evidence>
<sequence length="79" mass="8852">MNMSKFTTIFTISLLLTFMLSYAARDLALKTDSTQEKVDVEVNCEGLGEEECLIRRTLAAHVDYIYTCGKKPSSQNPCP</sequence>
<evidence type="ECO:0000256" key="5">
    <source>
        <dbReference type="ARBA" id="ARBA00022641"/>
    </source>
</evidence>
<dbReference type="PANTHER" id="PTHR33285:SF55">
    <property type="entry name" value="PHYTOSULFOKINES 3"/>
    <property type="match status" value="1"/>
</dbReference>
<comment type="caution">
    <text evidence="10">The sequence shown here is derived from an EMBL/GenBank/DDBJ whole genome shotgun (WGS) entry which is preliminary data.</text>
</comment>
<evidence type="ECO:0000313" key="10">
    <source>
        <dbReference type="EMBL" id="KAJ4844417.1"/>
    </source>
</evidence>
<feature type="signal peptide" evidence="9">
    <location>
        <begin position="1"/>
        <end position="23"/>
    </location>
</feature>
<dbReference type="GO" id="GO:0005576">
    <property type="term" value="C:extracellular region"/>
    <property type="evidence" value="ECO:0007669"/>
    <property type="project" value="UniProtKB-SubCell"/>
</dbReference>
<feature type="chain" id="PRO_5040540349" description="Phytosulfokine" evidence="9">
    <location>
        <begin position="24"/>
        <end position="79"/>
    </location>
</feature>